<dbReference type="InterPro" id="IPR025893">
    <property type="entry name" value="Tocopherol_cyclase"/>
</dbReference>
<evidence type="ECO:0000313" key="2">
    <source>
        <dbReference type="Proteomes" id="UP000187406"/>
    </source>
</evidence>
<dbReference type="OrthoDB" id="38968at2759"/>
<keyword evidence="2" id="KW-1185">Reference proteome</keyword>
<evidence type="ECO:0000313" key="1">
    <source>
        <dbReference type="EMBL" id="GAV88689.1"/>
    </source>
</evidence>
<protein>
    <submittedName>
        <fullName evidence="1">Tocopherol_cycl domain-containing protein</fullName>
    </submittedName>
</protein>
<accession>A0A1Q3D8A3</accession>
<name>A0A1Q3D8A3_CEPFO</name>
<dbReference type="Pfam" id="PF14249">
    <property type="entry name" value="Tocopherol_cycl"/>
    <property type="match status" value="1"/>
</dbReference>
<sequence length="507" mass="57340">MENNAYLSCELNRHFSPNLGFLRNISFTVKHPQLSKHNQWSSLKTRYSRYNASNSITENKPHGFSTVEMRENRALDSDSGSVDPAYVPTPPDRALRTPHSGYHFDGTSRRFFEGWYFKVSIPERRQSFCFMYAVDNPAFRRKMTPLEVAQHGQRNTGVGAQILGADDQYTCHYSYDSYNFWGSRHELTLGNTFVAEKDSRPPNKEVPSQEFKRRVLEGFQVTPLWHQGFICDDGRNNFAQIAKTVRWEYSTRPVYGWGDVGLKQKSTAGWLAAFPVFEPHWQVCMAGGLSTGWIECDGERFEFQDAPSYSEKNWGGAFPRKWFWVQCNVFEGVSGDLALTAAGGLRQLPGLTETFENAALIGVHYDGIFYEFVPWNGILNWEVAPWGHWYMVAENETHMAELEAKTSDPGTPLRAPTAEAGFSPACKDTCFGELRLQIWERRSDGNKGKVILDVTSNMAAVEIGGGPWFNTWEGKTSTPELLKHALRVPVDVDGIFGLVPILKPPGL</sequence>
<reference evidence="2" key="1">
    <citation type="submission" date="2016-04" db="EMBL/GenBank/DDBJ databases">
        <title>Cephalotus genome sequencing.</title>
        <authorList>
            <person name="Fukushima K."/>
            <person name="Hasebe M."/>
            <person name="Fang X."/>
        </authorList>
    </citation>
    <scope>NUCLEOTIDE SEQUENCE [LARGE SCALE GENOMIC DNA]</scope>
    <source>
        <strain evidence="2">cv. St1</strain>
    </source>
</reference>
<dbReference type="PANTHER" id="PTHR35309">
    <property type="match status" value="1"/>
</dbReference>
<dbReference type="STRING" id="3775.A0A1Q3D8A3"/>
<dbReference type="GO" id="GO:0009976">
    <property type="term" value="F:tocopherol cyclase activity"/>
    <property type="evidence" value="ECO:0007669"/>
    <property type="project" value="InterPro"/>
</dbReference>
<dbReference type="EMBL" id="BDDD01005032">
    <property type="protein sequence ID" value="GAV88689.1"/>
    <property type="molecule type" value="Genomic_DNA"/>
</dbReference>
<dbReference type="Proteomes" id="UP000187406">
    <property type="component" value="Unassembled WGS sequence"/>
</dbReference>
<gene>
    <name evidence="1" type="ORF">CFOL_v3_32111</name>
</gene>
<proteinExistence type="predicted"/>
<dbReference type="InParanoid" id="A0A1Q3D8A3"/>
<organism evidence="1 2">
    <name type="scientific">Cephalotus follicularis</name>
    <name type="common">Albany pitcher plant</name>
    <dbReference type="NCBI Taxonomy" id="3775"/>
    <lineage>
        <taxon>Eukaryota</taxon>
        <taxon>Viridiplantae</taxon>
        <taxon>Streptophyta</taxon>
        <taxon>Embryophyta</taxon>
        <taxon>Tracheophyta</taxon>
        <taxon>Spermatophyta</taxon>
        <taxon>Magnoliopsida</taxon>
        <taxon>eudicotyledons</taxon>
        <taxon>Gunneridae</taxon>
        <taxon>Pentapetalae</taxon>
        <taxon>rosids</taxon>
        <taxon>fabids</taxon>
        <taxon>Oxalidales</taxon>
        <taxon>Cephalotaceae</taxon>
        <taxon>Cephalotus</taxon>
    </lineage>
</organism>
<dbReference type="FunCoup" id="A0A1Q3D8A3">
    <property type="interactions" value="387"/>
</dbReference>
<dbReference type="AlphaFoldDB" id="A0A1Q3D8A3"/>
<dbReference type="PANTHER" id="PTHR35309:SF2">
    <property type="entry name" value="TOCOPHEROL CYCLASE, CHLOROPLASTIC"/>
    <property type="match status" value="1"/>
</dbReference>
<comment type="caution">
    <text evidence="1">The sequence shown here is derived from an EMBL/GenBank/DDBJ whole genome shotgun (WGS) entry which is preliminary data.</text>
</comment>